<dbReference type="PANTHER" id="PTHR31429">
    <property type="entry name" value="WRKY TRANSCRIPTION FACTOR 36-RELATED"/>
    <property type="match status" value="1"/>
</dbReference>
<evidence type="ECO:0000256" key="1">
    <source>
        <dbReference type="ARBA" id="ARBA00004123"/>
    </source>
</evidence>
<evidence type="ECO:0000259" key="8">
    <source>
        <dbReference type="PROSITE" id="PS50811"/>
    </source>
</evidence>
<feature type="domain" description="WRKY" evidence="8">
    <location>
        <begin position="244"/>
        <end position="310"/>
    </location>
</feature>
<accession>A0A0K9PUJ6</accession>
<comment type="subcellular location">
    <subcellularLocation>
        <location evidence="1">Nucleus</location>
    </subcellularLocation>
</comment>
<dbReference type="OrthoDB" id="2020995at2759"/>
<keyword evidence="10" id="KW-1185">Reference proteome</keyword>
<evidence type="ECO:0000256" key="3">
    <source>
        <dbReference type="ARBA" id="ARBA00023125"/>
    </source>
</evidence>
<keyword evidence="4" id="KW-0804">Transcription</keyword>
<feature type="region of interest" description="Disordered" evidence="7">
    <location>
        <begin position="476"/>
        <end position="495"/>
    </location>
</feature>
<dbReference type="GO" id="GO:0003700">
    <property type="term" value="F:DNA-binding transcription factor activity"/>
    <property type="evidence" value="ECO:0007669"/>
    <property type="project" value="InterPro"/>
</dbReference>
<dbReference type="GO" id="GO:0043565">
    <property type="term" value="F:sequence-specific DNA binding"/>
    <property type="evidence" value="ECO:0007669"/>
    <property type="project" value="InterPro"/>
</dbReference>
<feature type="compositionally biased region" description="Polar residues" evidence="7">
    <location>
        <begin position="477"/>
        <end position="495"/>
    </location>
</feature>
<comment type="caution">
    <text evidence="9">The sequence shown here is derived from an EMBL/GenBank/DDBJ whole genome shotgun (WGS) entry which is preliminary data.</text>
</comment>
<evidence type="ECO:0000256" key="4">
    <source>
        <dbReference type="ARBA" id="ARBA00023163"/>
    </source>
</evidence>
<dbReference type="EMBL" id="LFYR01000620">
    <property type="protein sequence ID" value="KMZ72708.1"/>
    <property type="molecule type" value="Genomic_DNA"/>
</dbReference>
<protein>
    <submittedName>
        <fullName evidence="9">Putative WRKY transcription factor 42</fullName>
    </submittedName>
</protein>
<reference evidence="10" key="1">
    <citation type="journal article" date="2016" name="Nature">
        <title>The genome of the seagrass Zostera marina reveals angiosperm adaptation to the sea.</title>
        <authorList>
            <person name="Olsen J.L."/>
            <person name="Rouze P."/>
            <person name="Verhelst B."/>
            <person name="Lin Y.-C."/>
            <person name="Bayer T."/>
            <person name="Collen J."/>
            <person name="Dattolo E."/>
            <person name="De Paoli E."/>
            <person name="Dittami S."/>
            <person name="Maumus F."/>
            <person name="Michel G."/>
            <person name="Kersting A."/>
            <person name="Lauritano C."/>
            <person name="Lohaus R."/>
            <person name="Toepel M."/>
            <person name="Tonon T."/>
            <person name="Vanneste K."/>
            <person name="Amirebrahimi M."/>
            <person name="Brakel J."/>
            <person name="Bostroem C."/>
            <person name="Chovatia M."/>
            <person name="Grimwood J."/>
            <person name="Jenkins J.W."/>
            <person name="Jueterbock A."/>
            <person name="Mraz A."/>
            <person name="Stam W.T."/>
            <person name="Tice H."/>
            <person name="Bornberg-Bauer E."/>
            <person name="Green P.J."/>
            <person name="Pearson G.A."/>
            <person name="Procaccini G."/>
            <person name="Duarte C.M."/>
            <person name="Schmutz J."/>
            <person name="Reusch T.B.H."/>
            <person name="Van de Peer Y."/>
        </authorList>
    </citation>
    <scope>NUCLEOTIDE SEQUENCE [LARGE SCALE GENOMIC DNA]</scope>
    <source>
        <strain evidence="10">cv. Finnish</strain>
    </source>
</reference>
<dbReference type="FunFam" id="2.20.25.80:FF:000002">
    <property type="entry name" value="probable WRKY transcription factor 31"/>
    <property type="match status" value="1"/>
</dbReference>
<evidence type="ECO:0000313" key="9">
    <source>
        <dbReference type="EMBL" id="KMZ72708.1"/>
    </source>
</evidence>
<dbReference type="SUPFAM" id="SSF118290">
    <property type="entry name" value="WRKY DNA-binding domain"/>
    <property type="match status" value="1"/>
</dbReference>
<name>A0A0K9PUJ6_ZOSMR</name>
<gene>
    <name evidence="9" type="ORF">ZOSMA_15G00460</name>
</gene>
<evidence type="ECO:0000256" key="7">
    <source>
        <dbReference type="SAM" id="MobiDB-lite"/>
    </source>
</evidence>
<organism evidence="9 10">
    <name type="scientific">Zostera marina</name>
    <name type="common">Eelgrass</name>
    <dbReference type="NCBI Taxonomy" id="29655"/>
    <lineage>
        <taxon>Eukaryota</taxon>
        <taxon>Viridiplantae</taxon>
        <taxon>Streptophyta</taxon>
        <taxon>Embryophyta</taxon>
        <taxon>Tracheophyta</taxon>
        <taxon>Spermatophyta</taxon>
        <taxon>Magnoliopsida</taxon>
        <taxon>Liliopsida</taxon>
        <taxon>Zosteraceae</taxon>
        <taxon>Zostera</taxon>
    </lineage>
</organism>
<dbReference type="Gene3D" id="2.20.25.80">
    <property type="entry name" value="WRKY domain"/>
    <property type="match status" value="1"/>
</dbReference>
<proteinExistence type="predicted"/>
<dbReference type="STRING" id="29655.A0A0K9PUJ6"/>
<sequence>MMSTVLRTSPESKRKVNEMDFFSETRMVSSDGGVDNKNDKKRHQRDLGLADIKEEDFSINTGLRLQVANTGSNESTVDDTVEQDEDEKGRKNEYALLKFQLRRATEENKRLREMLSEVTSNYNSLQAHIISLMQNHRNPNHGDNTQNFIHEPVRGDVLKRDGGTRQFMELGPLTNTDTDANSAAIGSSENKDDRNKGDSPSQGWISNKLPKLTESTTNPIVIGAAEQAKDATMRKARVSVRARSDAPMITDGCQWRKYGQKMAKGNPCPRAYYRCTMASGCPVRKQVQRCADDQTILITTYEGTHNHPLPPAAMTMVSTTSAAAAMLLSGSTSSANGFLNSNFSTHSFLPGSSNIATISASAPFPTITLDLTTTPNNNLPFQRPPMQFPAPRPTLPSNMFGQALYNQSKMSGLQSSFMTDLHQKMASTSHALLQHQQTAGGDVSEPAVSAATAAITSDPNFTAALAAVISSIIGDKTTGTQQPCNNNTSISGSQQ</sequence>
<evidence type="ECO:0000256" key="5">
    <source>
        <dbReference type="ARBA" id="ARBA00023242"/>
    </source>
</evidence>
<feature type="coiled-coil region" evidence="6">
    <location>
        <begin position="94"/>
        <end position="128"/>
    </location>
</feature>
<feature type="region of interest" description="Disordered" evidence="7">
    <location>
        <begin position="167"/>
        <end position="210"/>
    </location>
</feature>
<evidence type="ECO:0000256" key="6">
    <source>
        <dbReference type="SAM" id="Coils"/>
    </source>
</evidence>
<dbReference type="SMART" id="SM00774">
    <property type="entry name" value="WRKY"/>
    <property type="match status" value="1"/>
</dbReference>
<evidence type="ECO:0000313" key="10">
    <source>
        <dbReference type="Proteomes" id="UP000036987"/>
    </source>
</evidence>
<keyword evidence="3" id="KW-0238">DNA-binding</keyword>
<dbReference type="GO" id="GO:0005634">
    <property type="term" value="C:nucleus"/>
    <property type="evidence" value="ECO:0007669"/>
    <property type="project" value="UniProtKB-SubCell"/>
</dbReference>
<dbReference type="PANTHER" id="PTHR31429:SF106">
    <property type="entry name" value="WRKY TRANSCRIPTION FACTOR 31-RELATED"/>
    <property type="match status" value="1"/>
</dbReference>
<keyword evidence="5" id="KW-0539">Nucleus</keyword>
<dbReference type="Proteomes" id="UP000036987">
    <property type="component" value="Unassembled WGS sequence"/>
</dbReference>
<dbReference type="PROSITE" id="PS50811">
    <property type="entry name" value="WRKY"/>
    <property type="match status" value="1"/>
</dbReference>
<keyword evidence="6" id="KW-0175">Coiled coil</keyword>
<dbReference type="InterPro" id="IPR044810">
    <property type="entry name" value="WRKY_plant"/>
</dbReference>
<dbReference type="InterPro" id="IPR003657">
    <property type="entry name" value="WRKY_dom"/>
</dbReference>
<feature type="compositionally biased region" description="Polar residues" evidence="7">
    <location>
        <begin position="173"/>
        <end position="188"/>
    </location>
</feature>
<dbReference type="InterPro" id="IPR036576">
    <property type="entry name" value="WRKY_dom_sf"/>
</dbReference>
<dbReference type="AlphaFoldDB" id="A0A0K9PUJ6"/>
<evidence type="ECO:0000256" key="2">
    <source>
        <dbReference type="ARBA" id="ARBA00023015"/>
    </source>
</evidence>
<keyword evidence="2" id="KW-0805">Transcription regulation</keyword>
<dbReference type="Pfam" id="PF03106">
    <property type="entry name" value="WRKY"/>
    <property type="match status" value="1"/>
</dbReference>
<dbReference type="OMA" id="ANMRKAR"/>